<dbReference type="PANTHER" id="PTHR43798">
    <property type="entry name" value="MONOACYLGLYCEROL LIPASE"/>
    <property type="match status" value="1"/>
</dbReference>
<accession>A0A941E336</accession>
<evidence type="ECO:0000313" key="2">
    <source>
        <dbReference type="EMBL" id="MBR7801425.1"/>
    </source>
</evidence>
<reference evidence="2" key="1">
    <citation type="submission" date="2021-04" db="EMBL/GenBank/DDBJ databases">
        <title>novel species isolated from subtropical streams in China.</title>
        <authorList>
            <person name="Lu H."/>
        </authorList>
    </citation>
    <scope>NUCLEOTIDE SEQUENCE</scope>
    <source>
        <strain evidence="2">FT137W</strain>
    </source>
</reference>
<dbReference type="EMBL" id="JAGSPJ010000007">
    <property type="protein sequence ID" value="MBR7801425.1"/>
    <property type="molecule type" value="Genomic_DNA"/>
</dbReference>
<dbReference type="GO" id="GO:0016787">
    <property type="term" value="F:hydrolase activity"/>
    <property type="evidence" value="ECO:0007669"/>
    <property type="project" value="UniProtKB-KW"/>
</dbReference>
<organism evidence="2 3">
    <name type="scientific">Undibacterium fentianense</name>
    <dbReference type="NCBI Taxonomy" id="2828728"/>
    <lineage>
        <taxon>Bacteria</taxon>
        <taxon>Pseudomonadati</taxon>
        <taxon>Pseudomonadota</taxon>
        <taxon>Betaproteobacteria</taxon>
        <taxon>Burkholderiales</taxon>
        <taxon>Oxalobacteraceae</taxon>
        <taxon>Undibacterium</taxon>
    </lineage>
</organism>
<keyword evidence="2" id="KW-0378">Hydrolase</keyword>
<dbReference type="AlphaFoldDB" id="A0A941E336"/>
<dbReference type="Proteomes" id="UP000678545">
    <property type="component" value="Unassembled WGS sequence"/>
</dbReference>
<keyword evidence="3" id="KW-1185">Reference proteome</keyword>
<protein>
    <submittedName>
        <fullName evidence="2">Alpha/beta hydrolase</fullName>
    </submittedName>
</protein>
<dbReference type="InterPro" id="IPR050266">
    <property type="entry name" value="AB_hydrolase_sf"/>
</dbReference>
<comment type="caution">
    <text evidence="2">The sequence shown here is derived from an EMBL/GenBank/DDBJ whole genome shotgun (WGS) entry which is preliminary data.</text>
</comment>
<sequence>MPLTHLLKTTLSTIAFATALSSICDESVYAANIQTSATTSAQSAHIPMREEFQVGSLYVEKYANPNAKGAPIILVPGLSSGSYVWDETVKQLREGHELYVLTLAGFNGKPAINGAKLPKAKESLIDLIQSRHIDRPVLVGHSLGSAMSIWLAETHSNLIRGVFAVDGLPVFPGTQNLTPEQRKTMAEASRQQMANADAQTYATQQLRYMQATGVVNPQLAEQIAARSAKSDPVATADYMAELLMMDTRPDLPKIQVPVTVVSPYHAPDFARANMSEESKTQYYMGLVQGIPKLKLVSISDARHFVMLDQPKKFHDALMTFLQEL</sequence>
<dbReference type="InterPro" id="IPR000073">
    <property type="entry name" value="AB_hydrolase_1"/>
</dbReference>
<proteinExistence type="predicted"/>
<feature type="domain" description="AB hydrolase-1" evidence="1">
    <location>
        <begin position="72"/>
        <end position="315"/>
    </location>
</feature>
<dbReference type="InterPro" id="IPR029058">
    <property type="entry name" value="AB_hydrolase_fold"/>
</dbReference>
<dbReference type="PANTHER" id="PTHR43798:SF33">
    <property type="entry name" value="HYDROLASE, PUTATIVE (AFU_ORTHOLOGUE AFUA_2G14860)-RELATED"/>
    <property type="match status" value="1"/>
</dbReference>
<dbReference type="RefSeq" id="WP_212676558.1">
    <property type="nucleotide sequence ID" value="NZ_JAGSPJ010000007.1"/>
</dbReference>
<dbReference type="Pfam" id="PF12697">
    <property type="entry name" value="Abhydrolase_6"/>
    <property type="match status" value="1"/>
</dbReference>
<dbReference type="Gene3D" id="3.40.50.1820">
    <property type="entry name" value="alpha/beta hydrolase"/>
    <property type="match status" value="1"/>
</dbReference>
<gene>
    <name evidence="2" type="ORF">KDM90_15550</name>
</gene>
<dbReference type="GO" id="GO:0016020">
    <property type="term" value="C:membrane"/>
    <property type="evidence" value="ECO:0007669"/>
    <property type="project" value="TreeGrafter"/>
</dbReference>
<evidence type="ECO:0000259" key="1">
    <source>
        <dbReference type="Pfam" id="PF12697"/>
    </source>
</evidence>
<name>A0A941E336_9BURK</name>
<evidence type="ECO:0000313" key="3">
    <source>
        <dbReference type="Proteomes" id="UP000678545"/>
    </source>
</evidence>
<dbReference type="SUPFAM" id="SSF53474">
    <property type="entry name" value="alpha/beta-Hydrolases"/>
    <property type="match status" value="1"/>
</dbReference>